<dbReference type="Gene3D" id="3.40.960.10">
    <property type="entry name" value="VSR Endonuclease"/>
    <property type="match status" value="1"/>
</dbReference>
<dbReference type="GO" id="GO:0005524">
    <property type="term" value="F:ATP binding"/>
    <property type="evidence" value="ECO:0007669"/>
    <property type="project" value="UniProtKB-KW"/>
</dbReference>
<dbReference type="PANTHER" id="PTHR43788:SF8">
    <property type="entry name" value="DNA-BINDING PROTEIN SMUBP-2"/>
    <property type="match status" value="1"/>
</dbReference>
<keyword evidence="10" id="KW-1185">Reference proteome</keyword>
<dbReference type="EMBL" id="BMYQ01000023">
    <property type="protein sequence ID" value="GGW46270.1"/>
    <property type="molecule type" value="Genomic_DNA"/>
</dbReference>
<dbReference type="InterPro" id="IPR011335">
    <property type="entry name" value="Restrct_endonuc-II-like"/>
</dbReference>
<dbReference type="GO" id="GO:0016787">
    <property type="term" value="F:hydrolase activity"/>
    <property type="evidence" value="ECO:0007669"/>
    <property type="project" value="UniProtKB-KW"/>
</dbReference>
<feature type="domain" description="DNA2/NAM7 helicase-like C-terminal" evidence="7">
    <location>
        <begin position="730"/>
        <end position="918"/>
    </location>
</feature>
<reference evidence="9" key="1">
    <citation type="journal article" date="2014" name="Int. J. Syst. Evol. Microbiol.">
        <title>Complete genome sequence of Corynebacterium casei LMG S-19264T (=DSM 44701T), isolated from a smear-ripened cheese.</title>
        <authorList>
            <consortium name="US DOE Joint Genome Institute (JGI-PGF)"/>
            <person name="Walter F."/>
            <person name="Albersmeier A."/>
            <person name="Kalinowski J."/>
            <person name="Ruckert C."/>
        </authorList>
    </citation>
    <scope>NUCLEOTIDE SEQUENCE</scope>
    <source>
        <strain evidence="9">KCTC 23714</strain>
    </source>
</reference>
<dbReference type="GO" id="GO:0043139">
    <property type="term" value="F:5'-3' DNA helicase activity"/>
    <property type="evidence" value="ECO:0007669"/>
    <property type="project" value="TreeGrafter"/>
</dbReference>
<evidence type="ECO:0000259" key="6">
    <source>
        <dbReference type="Pfam" id="PF13086"/>
    </source>
</evidence>
<dbReference type="InterPro" id="IPR027417">
    <property type="entry name" value="P-loop_NTPase"/>
</dbReference>
<sequence>MSVLLRTVKAFPRGRTTEELYALLGTTFQHEERMALLGELEALSRQGSIRRRQDGRWIPIDPPAVTSSGNPVSQPGSVLPESSTIVAATFNRTEIDVSPLAEENTADSDMINPKALLRYWRSALRADPRGAITEAFDRHGAVWHLISGQGPLLPDEGQVVRLRIDLDALAPEFRAALVKREANENALAIGWPLAFGRRSGVPAIWPVGLIAAEWRRVSGFLEIDVSADDVLVNPDWLRGAARSSGWSEKDLEEVFAEADGVGLECEEFLSRLRDAAATQVRGKLSGAWLCPEIDLRSQGIFDAAALFLPEDSSFTAGAVRDLDSIAEWPEAQLARTALAPILGLTSTHQPAVVAALNVGALNAEQISAVRAACSAPLTVVTGPPGTGKSQAIVSMAASVLMAGGSVLVASKNHQALDAVQDRLGGLAPEAPFVVRTLDPSGEVDRSFSTVLRDLVQGDTGPPRPLDDLLRDRLNELARSRALALDLVTRRGKIECAIADLLERIEARRKLQQPESPAPVPDNAVRAGLAARALALLRSLFVGASADGKTAGPALSGLAALEADLARLRTERDGLADPPDVIGLTSEIADIACKVLAAVLMARTTVSDESRDRLDEAKADLDFAGNKAGLPPDLVQSVLAHRPLWLVSVLGAPKRLPLEAGLFDLVIFDEASQCDIASALPLFARARRAVVVGDNRQLNFIPQLGQAQDRNLMQAQALPVARMGRFAQSRQSLFDLAQRMPGTERILLRQQYRSVGPIVDYISREFYGSELKTAYDPATIRPPADVKPGLAWTHVPPPATLDANNVNRAEVAAIVAHVEQLLVREGYAGTLGVTSPFRGQVHAIEQAIHSAIPSHKLEAAEFRVATVDGFQGQERDVILFSPTLTASSRMTSISFVQKDHRRLNVAISRARAVAHVFGDLDFARARTVRTLASLAAAATEPRQRNGEGGIDSHWERILYHALKARGLNPMPQYDIAGRRLDFALFGTGGIKLDLEVDGRQFHQTADGRRKLSDHWRDHQLKSLGWRVRRFWVDELAQNMEACLDLVERDLS</sequence>
<accession>A0A918J4G9</accession>
<gene>
    <name evidence="9" type="ORF">GCM10011452_37860</name>
</gene>
<dbReference type="RefSeq" id="WP_189635446.1">
    <property type="nucleotide sequence ID" value="NZ_BMYQ01000023.1"/>
</dbReference>
<keyword evidence="5" id="KW-0067">ATP-binding</keyword>
<dbReference type="InterPro" id="IPR041677">
    <property type="entry name" value="DNA2/NAM7_AAA_11"/>
</dbReference>
<evidence type="ECO:0000313" key="9">
    <source>
        <dbReference type="EMBL" id="GGW46270.1"/>
    </source>
</evidence>
<dbReference type="Pfam" id="PF13087">
    <property type="entry name" value="AAA_12"/>
    <property type="match status" value="1"/>
</dbReference>
<dbReference type="InterPro" id="IPR049468">
    <property type="entry name" value="Restrct_endonuc-II-like_dom"/>
</dbReference>
<feature type="domain" description="Restriction endonuclease type II-like" evidence="8">
    <location>
        <begin position="954"/>
        <end position="1046"/>
    </location>
</feature>
<evidence type="ECO:0000256" key="4">
    <source>
        <dbReference type="ARBA" id="ARBA00022806"/>
    </source>
</evidence>
<proteinExistence type="inferred from homology"/>
<dbReference type="InterPro" id="IPR047187">
    <property type="entry name" value="SF1_C_Upf1"/>
</dbReference>
<dbReference type="Pfam" id="PF13086">
    <property type="entry name" value="AAA_11"/>
    <property type="match status" value="1"/>
</dbReference>
<evidence type="ECO:0000313" key="10">
    <source>
        <dbReference type="Proteomes" id="UP000628984"/>
    </source>
</evidence>
<dbReference type="InterPro" id="IPR050534">
    <property type="entry name" value="Coronavir_polyprotein_1ab"/>
</dbReference>
<name>A0A918J4G9_9RHOB</name>
<dbReference type="AlphaFoldDB" id="A0A918J4G9"/>
<dbReference type="PANTHER" id="PTHR43788">
    <property type="entry name" value="DNA2/NAM7 HELICASE FAMILY MEMBER"/>
    <property type="match status" value="1"/>
</dbReference>
<feature type="domain" description="DNA2/NAM7 helicase helicase" evidence="6">
    <location>
        <begin position="361"/>
        <end position="440"/>
    </location>
</feature>
<dbReference type="Gene3D" id="3.40.50.300">
    <property type="entry name" value="P-loop containing nucleotide triphosphate hydrolases"/>
    <property type="match status" value="2"/>
</dbReference>
<keyword evidence="2" id="KW-0547">Nucleotide-binding</keyword>
<keyword evidence="4" id="KW-0347">Helicase</keyword>
<evidence type="ECO:0000256" key="2">
    <source>
        <dbReference type="ARBA" id="ARBA00022741"/>
    </source>
</evidence>
<comment type="caution">
    <text evidence="9">The sequence shown here is derived from an EMBL/GenBank/DDBJ whole genome shotgun (WGS) entry which is preliminary data.</text>
</comment>
<comment type="similarity">
    <text evidence="1">Belongs to the DNA2/NAM7 helicase family.</text>
</comment>
<evidence type="ECO:0008006" key="11">
    <source>
        <dbReference type="Google" id="ProtNLM"/>
    </source>
</evidence>
<evidence type="ECO:0000259" key="8">
    <source>
        <dbReference type="Pfam" id="PF18741"/>
    </source>
</evidence>
<protein>
    <recommendedName>
        <fullName evidence="11">DUF559 domain-containing protein</fullName>
    </recommendedName>
</protein>
<evidence type="ECO:0000259" key="7">
    <source>
        <dbReference type="Pfam" id="PF13087"/>
    </source>
</evidence>
<evidence type="ECO:0000256" key="3">
    <source>
        <dbReference type="ARBA" id="ARBA00022801"/>
    </source>
</evidence>
<evidence type="ECO:0000256" key="1">
    <source>
        <dbReference type="ARBA" id="ARBA00007913"/>
    </source>
</evidence>
<dbReference type="Pfam" id="PF18741">
    <property type="entry name" value="MTES_1575"/>
    <property type="match status" value="1"/>
</dbReference>
<dbReference type="SUPFAM" id="SSF52980">
    <property type="entry name" value="Restriction endonuclease-like"/>
    <property type="match status" value="1"/>
</dbReference>
<organism evidence="9 10">
    <name type="scientific">Gemmobacter lanyuensis</name>
    <dbReference type="NCBI Taxonomy" id="1054497"/>
    <lineage>
        <taxon>Bacteria</taxon>
        <taxon>Pseudomonadati</taxon>
        <taxon>Pseudomonadota</taxon>
        <taxon>Alphaproteobacteria</taxon>
        <taxon>Rhodobacterales</taxon>
        <taxon>Paracoccaceae</taxon>
        <taxon>Gemmobacter</taxon>
    </lineage>
</organism>
<keyword evidence="3" id="KW-0378">Hydrolase</keyword>
<dbReference type="InterPro" id="IPR041679">
    <property type="entry name" value="DNA2/NAM7-like_C"/>
</dbReference>
<reference evidence="9" key="2">
    <citation type="submission" date="2020-09" db="EMBL/GenBank/DDBJ databases">
        <authorList>
            <person name="Sun Q."/>
            <person name="Kim S."/>
        </authorList>
    </citation>
    <scope>NUCLEOTIDE SEQUENCE</scope>
    <source>
        <strain evidence="9">KCTC 23714</strain>
    </source>
</reference>
<evidence type="ECO:0000256" key="5">
    <source>
        <dbReference type="ARBA" id="ARBA00022840"/>
    </source>
</evidence>
<dbReference type="SUPFAM" id="SSF52540">
    <property type="entry name" value="P-loop containing nucleoside triphosphate hydrolases"/>
    <property type="match status" value="1"/>
</dbReference>
<dbReference type="CDD" id="cd18808">
    <property type="entry name" value="SF1_C_Upf1"/>
    <property type="match status" value="1"/>
</dbReference>
<dbReference type="Proteomes" id="UP000628984">
    <property type="component" value="Unassembled WGS sequence"/>
</dbReference>